<dbReference type="InterPro" id="IPR011004">
    <property type="entry name" value="Trimer_LpxA-like_sf"/>
</dbReference>
<dbReference type="EMBL" id="NMRN01000085">
    <property type="protein sequence ID" value="PAS91445.1"/>
    <property type="molecule type" value="Genomic_DNA"/>
</dbReference>
<accession>A0A272EMW2</accession>
<keyword evidence="5" id="KW-1185">Reference proteome</keyword>
<feature type="region of interest" description="Disordered" evidence="1">
    <location>
        <begin position="15"/>
        <end position="42"/>
    </location>
</feature>
<proteinExistence type="predicted"/>
<protein>
    <recommendedName>
        <fullName evidence="6">Cell shape determination protein CcmA</fullName>
    </recommendedName>
</protein>
<evidence type="ECO:0000313" key="4">
    <source>
        <dbReference type="Proteomes" id="UP000216107"/>
    </source>
</evidence>
<evidence type="ECO:0000256" key="1">
    <source>
        <dbReference type="SAM" id="MobiDB-lite"/>
    </source>
</evidence>
<dbReference type="EMBL" id="MDUX01000083">
    <property type="protein sequence ID" value="KAF7597856.1"/>
    <property type="molecule type" value="Genomic_DNA"/>
</dbReference>
<evidence type="ECO:0000313" key="3">
    <source>
        <dbReference type="EMBL" id="PAS91445.1"/>
    </source>
</evidence>
<name>A0A272EMW2_9RHOO</name>
<dbReference type="Gene3D" id="2.160.10.10">
    <property type="entry name" value="Hexapeptide repeat proteins"/>
    <property type="match status" value="1"/>
</dbReference>
<dbReference type="Proteomes" id="UP000216107">
    <property type="component" value="Unassembled WGS sequence"/>
</dbReference>
<feature type="compositionally biased region" description="Basic and acidic residues" evidence="1">
    <location>
        <begin position="15"/>
        <end position="26"/>
    </location>
</feature>
<evidence type="ECO:0000313" key="2">
    <source>
        <dbReference type="EMBL" id="KAF7597856.1"/>
    </source>
</evidence>
<dbReference type="Proteomes" id="UP000623509">
    <property type="component" value="Unassembled WGS sequence"/>
</dbReference>
<dbReference type="AlphaFoldDB" id="A0A272EMW2"/>
<reference evidence="3 4" key="2">
    <citation type="submission" date="2017-07" db="EMBL/GenBank/DDBJ databases">
        <title>Candidatus Dactylopiibacterium carminicum, a nitrogen-fixing symbiont of the cochineal insect Dactylopius coccus and Dactylopius opuntiae (Hemiptera: Coccoidea: Dactylopiidae).</title>
        <authorList>
            <person name="Vera A."/>
        </authorList>
    </citation>
    <scope>NUCLEOTIDE SEQUENCE [LARGE SCALE GENOMIC DNA]</scope>
    <source>
        <strain evidence="3 4">NFDCM</strain>
    </source>
</reference>
<dbReference type="RefSeq" id="WP_095525906.1">
    <property type="nucleotide sequence ID" value="NZ_MDUX01000083.1"/>
</dbReference>
<sequence>MRLEAPVILFGRRADTPTINRDDPLPRFDPPAHTGDGPGRGRHLSVPAGHMIKAALLVSGRLEIGEGCHVIGDLRAGRGIIIGRNVVIEGAVYSDGSISIGACCRIVGPIVARNQITLGTQGWVGSPIEPATMLAEQIRIYEGSVVHGSVIAYRQGEVVDERNPG</sequence>
<evidence type="ECO:0000313" key="5">
    <source>
        <dbReference type="Proteomes" id="UP000623509"/>
    </source>
</evidence>
<organism evidence="3 4">
    <name type="scientific">Candidatus Dactylopiibacterium carminicum</name>
    <dbReference type="NCBI Taxonomy" id="857335"/>
    <lineage>
        <taxon>Bacteria</taxon>
        <taxon>Pseudomonadati</taxon>
        <taxon>Pseudomonadota</taxon>
        <taxon>Betaproteobacteria</taxon>
        <taxon>Rhodocyclales</taxon>
        <taxon>Rhodocyclaceae</taxon>
        <taxon>Candidatus Dactylopiibacterium</taxon>
    </lineage>
</organism>
<gene>
    <name evidence="2" type="ORF">BGI27_16460</name>
    <name evidence="3" type="ORF">CGU29_16415</name>
</gene>
<comment type="caution">
    <text evidence="3">The sequence shown here is derived from an EMBL/GenBank/DDBJ whole genome shotgun (WGS) entry which is preliminary data.</text>
</comment>
<dbReference type="SUPFAM" id="SSF51161">
    <property type="entry name" value="Trimeric LpxA-like enzymes"/>
    <property type="match status" value="1"/>
</dbReference>
<evidence type="ECO:0008006" key="6">
    <source>
        <dbReference type="Google" id="ProtNLM"/>
    </source>
</evidence>
<reference evidence="2 5" key="1">
    <citation type="submission" date="2016-08" db="EMBL/GenBank/DDBJ databases">
        <title>Candidatus Dactylopiibacterium carminicum genome sequence.</title>
        <authorList>
            <person name="Ramirez-Puebla S.T."/>
            <person name="Ormeno-Orrillo E."/>
            <person name="Vera-Ponce De Leon A."/>
            <person name="Luis L."/>
            <person name="Sanchez-Flores A."/>
            <person name="Monica R."/>
            <person name="Martinez-Romero E."/>
        </authorList>
    </citation>
    <scope>NUCLEOTIDE SEQUENCE [LARGE SCALE GENOMIC DNA]</scope>
    <source>
        <strain evidence="2">END1</strain>
    </source>
</reference>